<dbReference type="EMBL" id="CP017821">
    <property type="protein sequence ID" value="APA11937.1"/>
    <property type="molecule type" value="Genomic_DNA"/>
</dbReference>
<name>A0A1D9QAI7_SCLS1</name>
<sequence length="360" mass="41602">MSYQMQTLPGITLHGEPEKTGVYDQQEIVTMISQYYEVLAQMLYFPSSYIKYAPHDPPIDVDLAKSYNLEPQVIELLQALPYVEGYCNEDEFILGGSFADMRDPEVLKQSRDPGFCSPDGGFDDENGEYVRPWELCINECGNGGPIMYLDTRNGHITVIGQESSRCEDPGLSGFPERSEGPNRNSHAHLPSRHAKEFFEYCRNGLLKLQWIPSSEDRKMVYESDEEYGDLKRLFRTYGWPHNFNSAGFDSAYTRWREFIDVKQIAAYCAKDRANVMLEKAIAGHGGWEGERAEMVKAWKKHFEDSIEREEKDLKWRKEEGKNFCKQEEVRKIEEEIKDLKEGLMNVDRQPMTAEKAVRPL</sequence>
<dbReference type="OrthoDB" id="5327951at2759"/>
<evidence type="ECO:0000313" key="2">
    <source>
        <dbReference type="EMBL" id="APA11937.1"/>
    </source>
</evidence>
<dbReference type="Proteomes" id="UP000177798">
    <property type="component" value="Chromosome 8"/>
</dbReference>
<dbReference type="OMA" id="WIIDQES"/>
<accession>A0A1D9QAI7</accession>
<organism evidence="2 3">
    <name type="scientific">Sclerotinia sclerotiorum (strain ATCC 18683 / 1980 / Ss-1)</name>
    <name type="common">White mold</name>
    <name type="synonym">Whetzelinia sclerotiorum</name>
    <dbReference type="NCBI Taxonomy" id="665079"/>
    <lineage>
        <taxon>Eukaryota</taxon>
        <taxon>Fungi</taxon>
        <taxon>Dikarya</taxon>
        <taxon>Ascomycota</taxon>
        <taxon>Pezizomycotina</taxon>
        <taxon>Leotiomycetes</taxon>
        <taxon>Helotiales</taxon>
        <taxon>Sclerotiniaceae</taxon>
        <taxon>Sclerotinia</taxon>
    </lineage>
</organism>
<proteinExistence type="predicted"/>
<evidence type="ECO:0000256" key="1">
    <source>
        <dbReference type="SAM" id="MobiDB-lite"/>
    </source>
</evidence>
<reference evidence="3" key="1">
    <citation type="journal article" date="2017" name="Genome Biol. Evol.">
        <title>The complete genome sequence of the phytopathogenic fungus Sclerotinia sclerotiorum reveals insights into the genome architecture of broad host range pathogens.</title>
        <authorList>
            <person name="Derbyshire M."/>
            <person name="Denton-Giles M."/>
            <person name="Hegedus D."/>
            <person name="Seifbarghy S."/>
            <person name="Rollins J."/>
            <person name="van Kan J."/>
            <person name="Seidl M.F."/>
            <person name="Faino L."/>
            <person name="Mbengue M."/>
            <person name="Navaud O."/>
            <person name="Raffaele S."/>
            <person name="Hammond-Kosack K."/>
            <person name="Heard S."/>
            <person name="Oliver R."/>
        </authorList>
    </citation>
    <scope>NUCLEOTIDE SEQUENCE [LARGE SCALE GENOMIC DNA]</scope>
    <source>
        <strain evidence="3">ATCC 18683 / 1980 / Ss-1</strain>
    </source>
</reference>
<evidence type="ECO:0000313" key="3">
    <source>
        <dbReference type="Proteomes" id="UP000177798"/>
    </source>
</evidence>
<dbReference type="VEuPathDB" id="FungiDB:sscle_08g067070"/>
<dbReference type="KEGG" id="ssl:SS1G_05481"/>
<dbReference type="RefSeq" id="XP_001594053.1">
    <property type="nucleotide sequence ID" value="XM_001594003.1"/>
</dbReference>
<feature type="region of interest" description="Disordered" evidence="1">
    <location>
        <begin position="164"/>
        <end position="188"/>
    </location>
</feature>
<dbReference type="AlphaFoldDB" id="A0A1D9QAI7"/>
<protein>
    <submittedName>
        <fullName evidence="2">Uncharacterized protein</fullName>
    </submittedName>
</protein>
<gene>
    <name evidence="2" type="ORF">sscle_08g067070</name>
</gene>